<gene>
    <name evidence="10" type="ORF">CLIB1423_03S07668</name>
</gene>
<evidence type="ECO:0000313" key="11">
    <source>
        <dbReference type="Proteomes" id="UP000837801"/>
    </source>
</evidence>
<keyword evidence="4 6" id="KW-0418">Kinase</keyword>
<dbReference type="Gene3D" id="3.30.420.40">
    <property type="match status" value="1"/>
</dbReference>
<feature type="domain" description="Hexokinase N-terminal" evidence="8">
    <location>
        <begin position="67"/>
        <end position="254"/>
    </location>
</feature>
<protein>
    <recommendedName>
        <fullName evidence="6">Phosphotransferase</fullName>
        <ecNumber evidence="6">2.7.1.-</ecNumber>
    </recommendedName>
</protein>
<organism evidence="10 11">
    <name type="scientific">[Candida] railenensis</name>
    <dbReference type="NCBI Taxonomy" id="45579"/>
    <lineage>
        <taxon>Eukaryota</taxon>
        <taxon>Fungi</taxon>
        <taxon>Dikarya</taxon>
        <taxon>Ascomycota</taxon>
        <taxon>Saccharomycotina</taxon>
        <taxon>Pichiomycetes</taxon>
        <taxon>Debaryomycetaceae</taxon>
        <taxon>Kurtzmaniella</taxon>
    </lineage>
</organism>
<keyword evidence="6" id="KW-0324">Glycolysis</keyword>
<dbReference type="SUPFAM" id="SSF53067">
    <property type="entry name" value="Actin-like ATPase domain"/>
    <property type="match status" value="2"/>
</dbReference>
<comment type="caution">
    <text evidence="10">The sequence shown here is derived from an EMBL/GenBank/DDBJ whole genome shotgun (WGS) entry which is preliminary data.</text>
</comment>
<dbReference type="InterPro" id="IPR022672">
    <property type="entry name" value="Hexokinase_N"/>
</dbReference>
<feature type="region of interest" description="Disordered" evidence="7">
    <location>
        <begin position="28"/>
        <end position="48"/>
    </location>
</feature>
<dbReference type="GO" id="GO:0001678">
    <property type="term" value="P:intracellular glucose homeostasis"/>
    <property type="evidence" value="ECO:0007669"/>
    <property type="project" value="InterPro"/>
</dbReference>
<dbReference type="GO" id="GO:0005829">
    <property type="term" value="C:cytosol"/>
    <property type="evidence" value="ECO:0007669"/>
    <property type="project" value="TreeGrafter"/>
</dbReference>
<dbReference type="GO" id="GO:0005536">
    <property type="term" value="F:D-glucose binding"/>
    <property type="evidence" value="ECO:0007669"/>
    <property type="project" value="InterPro"/>
</dbReference>
<evidence type="ECO:0000256" key="6">
    <source>
        <dbReference type="RuleBase" id="RU362007"/>
    </source>
</evidence>
<dbReference type="InterPro" id="IPR022673">
    <property type="entry name" value="Hexokinase_C"/>
</dbReference>
<dbReference type="PROSITE" id="PS51748">
    <property type="entry name" value="HEXOKINASE_2"/>
    <property type="match status" value="1"/>
</dbReference>
<dbReference type="PANTHER" id="PTHR19443">
    <property type="entry name" value="HEXOKINASE"/>
    <property type="match status" value="1"/>
</dbReference>
<feature type="domain" description="Hexokinase C-terminal" evidence="9">
    <location>
        <begin position="263"/>
        <end position="531"/>
    </location>
</feature>
<keyword evidence="2 6" id="KW-0808">Transferase</keyword>
<evidence type="ECO:0000256" key="1">
    <source>
        <dbReference type="ARBA" id="ARBA00009225"/>
    </source>
</evidence>
<dbReference type="InterPro" id="IPR043129">
    <property type="entry name" value="ATPase_NBD"/>
</dbReference>
<dbReference type="Proteomes" id="UP000837801">
    <property type="component" value="Unassembled WGS sequence"/>
</dbReference>
<dbReference type="Pfam" id="PF03727">
    <property type="entry name" value="Hexokinase_2"/>
    <property type="match status" value="1"/>
</dbReference>
<evidence type="ECO:0000256" key="2">
    <source>
        <dbReference type="ARBA" id="ARBA00022679"/>
    </source>
</evidence>
<dbReference type="AlphaFoldDB" id="A0A9P0VXG3"/>
<comment type="similarity">
    <text evidence="1 6">Belongs to the hexokinase family.</text>
</comment>
<dbReference type="Gene3D" id="3.40.367.20">
    <property type="match status" value="1"/>
</dbReference>
<evidence type="ECO:0000256" key="4">
    <source>
        <dbReference type="ARBA" id="ARBA00022777"/>
    </source>
</evidence>
<evidence type="ECO:0000256" key="7">
    <source>
        <dbReference type="SAM" id="MobiDB-lite"/>
    </source>
</evidence>
<evidence type="ECO:0000313" key="10">
    <source>
        <dbReference type="EMBL" id="CAH2351499.1"/>
    </source>
</evidence>
<dbReference type="InterPro" id="IPR001312">
    <property type="entry name" value="Hexokinase"/>
</dbReference>
<keyword evidence="11" id="KW-1185">Reference proteome</keyword>
<evidence type="ECO:0000259" key="8">
    <source>
        <dbReference type="Pfam" id="PF00349"/>
    </source>
</evidence>
<dbReference type="GO" id="GO:0008865">
    <property type="term" value="F:fructokinase activity"/>
    <property type="evidence" value="ECO:0007669"/>
    <property type="project" value="TreeGrafter"/>
</dbReference>
<dbReference type="GO" id="GO:0006096">
    <property type="term" value="P:glycolytic process"/>
    <property type="evidence" value="ECO:0007669"/>
    <property type="project" value="UniProtKB-KW"/>
</dbReference>
<dbReference type="GO" id="GO:0005739">
    <property type="term" value="C:mitochondrion"/>
    <property type="evidence" value="ECO:0007669"/>
    <property type="project" value="TreeGrafter"/>
</dbReference>
<dbReference type="Pfam" id="PF00349">
    <property type="entry name" value="Hexokinase_1"/>
    <property type="match status" value="1"/>
</dbReference>
<keyword evidence="5 6" id="KW-0067">ATP-binding</keyword>
<name>A0A9P0VXG3_9ASCO</name>
<dbReference type="PANTHER" id="PTHR19443:SF24">
    <property type="entry name" value="PHOSPHOTRANSFERASE"/>
    <property type="match status" value="1"/>
</dbReference>
<evidence type="ECO:0000256" key="3">
    <source>
        <dbReference type="ARBA" id="ARBA00022741"/>
    </source>
</evidence>
<dbReference type="GO" id="GO:0006006">
    <property type="term" value="P:glucose metabolic process"/>
    <property type="evidence" value="ECO:0007669"/>
    <property type="project" value="TreeGrafter"/>
</dbReference>
<evidence type="ECO:0000256" key="5">
    <source>
        <dbReference type="ARBA" id="ARBA00022840"/>
    </source>
</evidence>
<dbReference type="GO" id="GO:0005524">
    <property type="term" value="F:ATP binding"/>
    <property type="evidence" value="ECO:0007669"/>
    <property type="project" value="UniProtKB-UniRule"/>
</dbReference>
<dbReference type="EC" id="2.7.1.-" evidence="6"/>
<dbReference type="CDD" id="cd24000">
    <property type="entry name" value="ASKHA_NBD_HK"/>
    <property type="match status" value="1"/>
</dbReference>
<dbReference type="GO" id="GO:0006013">
    <property type="term" value="P:mannose metabolic process"/>
    <property type="evidence" value="ECO:0007669"/>
    <property type="project" value="TreeGrafter"/>
</dbReference>
<dbReference type="GO" id="GO:0019158">
    <property type="term" value="F:mannokinase activity"/>
    <property type="evidence" value="ECO:0007669"/>
    <property type="project" value="TreeGrafter"/>
</dbReference>
<dbReference type="GO" id="GO:0004340">
    <property type="term" value="F:glucokinase activity"/>
    <property type="evidence" value="ECO:0007669"/>
    <property type="project" value="TreeGrafter"/>
</dbReference>
<keyword evidence="3 6" id="KW-0547">Nucleotide-binding</keyword>
<evidence type="ECO:0000259" key="9">
    <source>
        <dbReference type="Pfam" id="PF03727"/>
    </source>
</evidence>
<proteinExistence type="inferred from homology"/>
<dbReference type="PRINTS" id="PR00475">
    <property type="entry name" value="HEXOKINASE"/>
</dbReference>
<dbReference type="OrthoDB" id="419537at2759"/>
<reference evidence="10" key="1">
    <citation type="submission" date="2022-03" db="EMBL/GenBank/DDBJ databases">
        <authorList>
            <person name="Legras J.-L."/>
            <person name="Devillers H."/>
            <person name="Grondin C."/>
        </authorList>
    </citation>
    <scope>NUCLEOTIDE SEQUENCE</scope>
    <source>
        <strain evidence="10">CLIB 1423</strain>
    </source>
</reference>
<sequence length="537" mass="59523">MPNGGVTKDEVINSMPLLESPADSDTSVLLSSSVSSSPSSSAGVSSILKDSNGGNIASEFIDTFTNRVNPKNLSNSSDLLLKSYNEALLQNSCISMLPNFNIQPTGLEHGDFLVIDLGGSTLRVAVIQIDPNNTVEPTRIAVEKKWVVENNCKVIDLNFFKWLGSKIVETLKEQTVININSKFINTGLTWSFPLEQDSPNSGIIKHMGKGYTVSDEVYNRDLKEILEETLKTEYQVNMKIHVLINDSLAVYAAGTFLDRNMKLAVVLGTGFNICCSLKNSPLIHTKKNIPGESAMLFNCEASVFGSNLIQELANKYDSIIDYRFNSEVPLDFAPHMELGGIEKTICQPSELMTSGRYVPELARLVMCDLIESRSSTFFSGVPSIYLQDTIQISYEGFSGELMCFISENVDELAIINKIKQTYDWEDKEDITISYNDIYILKEIVDCVILRAAYIMAILIVGIIKLIKQHNGVESGNLNIGYVGSVLEYFKRYRLLILKFINNNEEIKEMNLTVGLRSVQNSSIVGAAVGAAYYSNDK</sequence>
<dbReference type="EMBL" id="CAKXYY010000003">
    <property type="protein sequence ID" value="CAH2351499.1"/>
    <property type="molecule type" value="Genomic_DNA"/>
</dbReference>
<accession>A0A9P0VXG3</accession>